<dbReference type="GO" id="GO:0042773">
    <property type="term" value="P:ATP synthesis coupled electron transport"/>
    <property type="evidence" value="ECO:0007669"/>
    <property type="project" value="InterPro"/>
</dbReference>
<feature type="transmembrane region" description="Helical" evidence="17">
    <location>
        <begin position="416"/>
        <end position="439"/>
    </location>
</feature>
<keyword evidence="15 17" id="KW-0472">Membrane</keyword>
<feature type="transmembrane region" description="Helical" evidence="17">
    <location>
        <begin position="328"/>
        <end position="353"/>
    </location>
</feature>
<feature type="transmembrane region" description="Helical" evidence="17">
    <location>
        <begin position="210"/>
        <end position="235"/>
    </location>
</feature>
<feature type="transmembrane region" description="Helical" evidence="17">
    <location>
        <begin position="106"/>
        <end position="127"/>
    </location>
</feature>
<reference evidence="20" key="2">
    <citation type="journal article" date="2019" name="Syst. Entomol.">
        <title>Higher-level phylogeny and evolutionary history of Pentatomomorpha (Hemiptera: Heteroptera) inferred from mitochondrial genome sequences.</title>
        <authorList>
            <person name="Liu Y."/>
            <person name="Li H."/>
            <person name="Song F."/>
            <person name="Zhao Y."/>
            <person name="Wilson J.-J."/>
            <person name="Cai W."/>
        </authorList>
    </citation>
    <scope>NUCLEOTIDE SEQUENCE</scope>
</reference>
<evidence type="ECO:0000256" key="1">
    <source>
        <dbReference type="ARBA" id="ARBA00003257"/>
    </source>
</evidence>
<dbReference type="GeneID" id="41700694"/>
<dbReference type="GO" id="GO:0015990">
    <property type="term" value="P:electron transport coupled proton transport"/>
    <property type="evidence" value="ECO:0007669"/>
    <property type="project" value="TreeGrafter"/>
</dbReference>
<gene>
    <name evidence="20" type="primary">ND4</name>
</gene>
<evidence type="ECO:0000256" key="8">
    <source>
        <dbReference type="ARBA" id="ARBA00022692"/>
    </source>
</evidence>
<feature type="transmembrane region" description="Helical" evidence="17">
    <location>
        <begin position="373"/>
        <end position="396"/>
    </location>
</feature>
<dbReference type="EMBL" id="KX345790">
    <property type="protein sequence ID" value="APO08944.1"/>
    <property type="molecule type" value="Genomic_DNA"/>
</dbReference>
<accession>A0A4Y1JW01</accession>
<dbReference type="InterPro" id="IPR001750">
    <property type="entry name" value="ND/Mrp_TM"/>
</dbReference>
<evidence type="ECO:0000256" key="14">
    <source>
        <dbReference type="ARBA" id="ARBA00023128"/>
    </source>
</evidence>
<dbReference type="InterPro" id="IPR003918">
    <property type="entry name" value="NADH_UbQ_OxRdtase"/>
</dbReference>
<comment type="subcellular location">
    <subcellularLocation>
        <location evidence="2 17">Mitochondrion membrane</location>
        <topology evidence="2 17">Multi-pass membrane protein</topology>
    </subcellularLocation>
</comment>
<evidence type="ECO:0000256" key="12">
    <source>
        <dbReference type="ARBA" id="ARBA00023027"/>
    </source>
</evidence>
<dbReference type="Pfam" id="PF01059">
    <property type="entry name" value="Oxidored_q5_N"/>
    <property type="match status" value="1"/>
</dbReference>
<keyword evidence="14 17" id="KW-0496">Mitochondrion</keyword>
<dbReference type="EC" id="7.1.1.2" evidence="4 17"/>
<dbReference type="RefSeq" id="YP_009643501.1">
    <property type="nucleotide sequence ID" value="NC_042439.1"/>
</dbReference>
<reference evidence="20" key="1">
    <citation type="submission" date="2016-05" db="EMBL/GenBank/DDBJ databases">
        <authorList>
            <person name="Yang C."/>
            <person name="Li H."/>
            <person name="Cai W.Z."/>
        </authorList>
    </citation>
    <scope>NUCLEOTIDE SEQUENCE</scope>
</reference>
<evidence type="ECO:0000256" key="5">
    <source>
        <dbReference type="ARBA" id="ARBA00021006"/>
    </source>
</evidence>
<evidence type="ECO:0000256" key="6">
    <source>
        <dbReference type="ARBA" id="ARBA00022448"/>
    </source>
</evidence>
<keyword evidence="12 17" id="KW-0520">NAD</keyword>
<dbReference type="PRINTS" id="PR01437">
    <property type="entry name" value="NUOXDRDTASE4"/>
</dbReference>
<dbReference type="PANTHER" id="PTHR43507:SF20">
    <property type="entry name" value="NADH-UBIQUINONE OXIDOREDUCTASE CHAIN 4"/>
    <property type="match status" value="1"/>
</dbReference>
<dbReference type="PANTHER" id="PTHR43507">
    <property type="entry name" value="NADH-UBIQUINONE OXIDOREDUCTASE CHAIN 4"/>
    <property type="match status" value="1"/>
</dbReference>
<dbReference type="GO" id="GO:0048039">
    <property type="term" value="F:ubiquinone binding"/>
    <property type="evidence" value="ECO:0007669"/>
    <property type="project" value="TreeGrafter"/>
</dbReference>
<feature type="transmembrane region" description="Helical" evidence="17">
    <location>
        <begin position="139"/>
        <end position="159"/>
    </location>
</feature>
<evidence type="ECO:0000256" key="2">
    <source>
        <dbReference type="ARBA" id="ARBA00004225"/>
    </source>
</evidence>
<evidence type="ECO:0000256" key="16">
    <source>
        <dbReference type="ARBA" id="ARBA00049551"/>
    </source>
</evidence>
<keyword evidence="9" id="KW-1278">Translocase</keyword>
<feature type="transmembrane region" description="Helical" evidence="17">
    <location>
        <begin position="83"/>
        <end position="100"/>
    </location>
</feature>
<dbReference type="GO" id="GO:0003954">
    <property type="term" value="F:NADH dehydrogenase activity"/>
    <property type="evidence" value="ECO:0007669"/>
    <property type="project" value="TreeGrafter"/>
</dbReference>
<name>A0A4Y1JW01_9HEMI</name>
<dbReference type="InterPro" id="IPR000260">
    <property type="entry name" value="NADH4_N"/>
</dbReference>
<dbReference type="CTD" id="4538"/>
<geneLocation type="mitochondrion" evidence="20"/>
<keyword evidence="10 17" id="KW-0249">Electron transport</keyword>
<feature type="transmembrane region" description="Helical" evidence="17">
    <location>
        <begin position="165"/>
        <end position="198"/>
    </location>
</feature>
<evidence type="ECO:0000256" key="3">
    <source>
        <dbReference type="ARBA" id="ARBA00009025"/>
    </source>
</evidence>
<comment type="catalytic activity">
    <reaction evidence="16 17">
        <text>a ubiquinone + NADH + 5 H(+)(in) = a ubiquinol + NAD(+) + 4 H(+)(out)</text>
        <dbReference type="Rhea" id="RHEA:29091"/>
        <dbReference type="Rhea" id="RHEA-COMP:9565"/>
        <dbReference type="Rhea" id="RHEA-COMP:9566"/>
        <dbReference type="ChEBI" id="CHEBI:15378"/>
        <dbReference type="ChEBI" id="CHEBI:16389"/>
        <dbReference type="ChEBI" id="CHEBI:17976"/>
        <dbReference type="ChEBI" id="CHEBI:57540"/>
        <dbReference type="ChEBI" id="CHEBI:57945"/>
        <dbReference type="EC" id="7.1.1.2"/>
    </reaction>
</comment>
<protein>
    <recommendedName>
        <fullName evidence="5 17">NADH-ubiquinone oxidoreductase chain 4</fullName>
        <ecNumber evidence="4 17">7.1.1.2</ecNumber>
    </recommendedName>
</protein>
<proteinExistence type="inferred from homology"/>
<evidence type="ECO:0000256" key="7">
    <source>
        <dbReference type="ARBA" id="ARBA00022660"/>
    </source>
</evidence>
<feature type="transmembrane region" description="Helical" evidence="17">
    <location>
        <begin position="52"/>
        <end position="71"/>
    </location>
</feature>
<dbReference type="AlphaFoldDB" id="A0A4Y1JW01"/>
<keyword evidence="11 17" id="KW-1133">Transmembrane helix</keyword>
<keyword evidence="8 17" id="KW-0812">Transmembrane</keyword>
<evidence type="ECO:0000259" key="19">
    <source>
        <dbReference type="Pfam" id="PF01059"/>
    </source>
</evidence>
<keyword evidence="13 17" id="KW-0830">Ubiquinone</keyword>
<feature type="transmembrane region" description="Helical" evidence="17">
    <location>
        <begin position="267"/>
        <end position="289"/>
    </location>
</feature>
<evidence type="ECO:0000256" key="4">
    <source>
        <dbReference type="ARBA" id="ARBA00012944"/>
    </source>
</evidence>
<evidence type="ECO:0000256" key="11">
    <source>
        <dbReference type="ARBA" id="ARBA00022989"/>
    </source>
</evidence>
<dbReference type="GO" id="GO:0008137">
    <property type="term" value="F:NADH dehydrogenase (ubiquinone) activity"/>
    <property type="evidence" value="ECO:0007669"/>
    <property type="project" value="UniProtKB-UniRule"/>
</dbReference>
<comment type="function">
    <text evidence="1">Core subunit of the mitochondrial membrane respiratory chain NADH dehydrogenase (Complex I) that is believed to belong to the minimal assembly required for catalysis. Complex I functions in the transfer of electrons from NADH to the respiratory chain. The immediate electron acceptor for the enzyme is believed to be ubiquinone.</text>
</comment>
<evidence type="ECO:0000256" key="17">
    <source>
        <dbReference type="RuleBase" id="RU003297"/>
    </source>
</evidence>
<keyword evidence="7 17" id="KW-0679">Respiratory chain</keyword>
<keyword evidence="6 17" id="KW-0813">Transport</keyword>
<evidence type="ECO:0000313" key="20">
    <source>
        <dbReference type="EMBL" id="APO08944.1"/>
    </source>
</evidence>
<comment type="similarity">
    <text evidence="3 17">Belongs to the complex I subunit 4 family.</text>
</comment>
<feature type="domain" description="NADH:quinone oxidoreductase/Mrp antiporter transmembrane" evidence="18">
    <location>
        <begin position="103"/>
        <end position="382"/>
    </location>
</feature>
<evidence type="ECO:0000256" key="9">
    <source>
        <dbReference type="ARBA" id="ARBA00022967"/>
    </source>
</evidence>
<evidence type="ECO:0000256" key="13">
    <source>
        <dbReference type="ARBA" id="ARBA00023075"/>
    </source>
</evidence>
<feature type="transmembrane region" description="Helical" evidence="17">
    <location>
        <begin position="295"/>
        <end position="316"/>
    </location>
</feature>
<organism evidence="20">
    <name type="scientific">Dindymus rubiginosus</name>
    <dbReference type="NCBI Taxonomy" id="1906767"/>
    <lineage>
        <taxon>Eukaryota</taxon>
        <taxon>Metazoa</taxon>
        <taxon>Ecdysozoa</taxon>
        <taxon>Arthropoda</taxon>
        <taxon>Hexapoda</taxon>
        <taxon>Insecta</taxon>
        <taxon>Pterygota</taxon>
        <taxon>Neoptera</taxon>
        <taxon>Paraneoptera</taxon>
        <taxon>Hemiptera</taxon>
        <taxon>Heteroptera</taxon>
        <taxon>Panheteroptera</taxon>
        <taxon>Pentatomomorpha</taxon>
        <taxon>Pyrrhocoroidea</taxon>
        <taxon>Pyrrhocoridae</taxon>
        <taxon>Dindymus</taxon>
    </lineage>
</organism>
<sequence length="440" mass="51188">MVKYFMVIFFLIPILNNWWIFVISLFIFSLLLMFFSLGGFMMSLSYSFGMDLLSFCMVFLSIWIMLLMLVASSQVKFNKISSNEFVFVLFFMLILLFFTFTTMNLLLLYVFFESSMVPILFLIFGWGYQPERFIAGFYLLFYTLFASMPMLLSIFYLFIFFNSSFLYFIGFIYNFMMYLGLLLAFLVKMPLAFFHFWLPKAHVEAPVSGSMILAGVLLKLGGYGMYRVLMFLWAYSLKFNWFWIIFSLFGGFILSVLCLCQFDMKSLIAYSSVVHMSMVICGIMTLNYFGFLGSLVLMVGHGLCSSGLFALANFVYERSFSRSLFINKGLIVIMPLISMFWFLFSVNNIASPISLNFLGESMLLNSLIGWDSINMLFLGLMSFFSCCYSIYLYSIIQHGYLCSSVMSSIGGKFREYMLVLYHFIPLNFLFLKVDIFMLWL</sequence>
<dbReference type="Pfam" id="PF00361">
    <property type="entry name" value="Proton_antipo_M"/>
    <property type="match status" value="1"/>
</dbReference>
<comment type="function">
    <text evidence="17">Core subunit of the mitochondrial membrane respiratory chain NADH dehydrogenase (Complex I) which catalyzes electron transfer from NADH through the respiratory chain, using ubiquinone as an electron acceptor. Essential for the catalytic activity and assembly of complex I.</text>
</comment>
<dbReference type="GO" id="GO:0031966">
    <property type="term" value="C:mitochondrial membrane"/>
    <property type="evidence" value="ECO:0007669"/>
    <property type="project" value="UniProtKB-SubCell"/>
</dbReference>
<evidence type="ECO:0000259" key="18">
    <source>
        <dbReference type="Pfam" id="PF00361"/>
    </source>
</evidence>
<evidence type="ECO:0000256" key="10">
    <source>
        <dbReference type="ARBA" id="ARBA00022982"/>
    </source>
</evidence>
<feature type="transmembrane region" description="Helical" evidence="17">
    <location>
        <begin position="7"/>
        <end position="40"/>
    </location>
</feature>
<evidence type="ECO:0000256" key="15">
    <source>
        <dbReference type="ARBA" id="ARBA00023136"/>
    </source>
</evidence>
<feature type="transmembrane region" description="Helical" evidence="17">
    <location>
        <begin position="241"/>
        <end position="260"/>
    </location>
</feature>
<feature type="domain" description="NADH:ubiquinone oxidoreductase chain 4 N-terminal" evidence="19">
    <location>
        <begin position="1"/>
        <end position="99"/>
    </location>
</feature>